<gene>
    <name evidence="7" type="ORF">GJR96_02715</name>
</gene>
<dbReference type="InterPro" id="IPR011010">
    <property type="entry name" value="DNA_brk_join_enz"/>
</dbReference>
<evidence type="ECO:0000256" key="1">
    <source>
        <dbReference type="ARBA" id="ARBA00022908"/>
    </source>
</evidence>
<dbReference type="InterPro" id="IPR010998">
    <property type="entry name" value="Integrase_recombinase_N"/>
</dbReference>
<dbReference type="AlphaFoldDB" id="A0A6A8GFE2"/>
<name>A0A6A8GFE2_9EURY</name>
<proteinExistence type="predicted"/>
<protein>
    <submittedName>
        <fullName evidence="7">Tyrosine-type recombinase/integrase</fullName>
    </submittedName>
</protein>
<keyword evidence="1" id="KW-0229">DNA integration</keyword>
<evidence type="ECO:0000313" key="7">
    <source>
        <dbReference type="EMBL" id="MRX20877.1"/>
    </source>
</evidence>
<dbReference type="InterPro" id="IPR004107">
    <property type="entry name" value="Integrase_SAM-like_N"/>
</dbReference>
<evidence type="ECO:0000256" key="4">
    <source>
        <dbReference type="PROSITE-ProRule" id="PRU01248"/>
    </source>
</evidence>
<evidence type="ECO:0000256" key="2">
    <source>
        <dbReference type="ARBA" id="ARBA00023125"/>
    </source>
</evidence>
<sequence length="340" mass="39707">MTNDLEPLEPAAAKQMYLDARSQELSDATLQSHHYRLKQFVQWCEDEAIDNMNTFSGRDIHRYRVKRRNEDGLSNASMRGQLATLRVFLRFCASIDAVESGLDEKILLPTTTSEDARTESLSSERARQILAHLEKYHYARLEHVLLEVLWHTGLRIGAAVSLDVDDYDSEERFFQLVHRPEQGTSLKNGKESERYIALSERVCGVLDDWLKVNHPRTIDKYGRKPLFATRQSRLSRNRGRTISYQYTRPCVYDSTCPHDRDIDECDARPSPRAYACPSSLSPHPIRRGAITYYLQQDTPERVVSDRMDVGTDVLDRHYDQRTEREKLRQRRRYLPEDERE</sequence>
<keyword evidence="8" id="KW-1185">Reference proteome</keyword>
<dbReference type="Pfam" id="PF02899">
    <property type="entry name" value="Phage_int_SAM_1"/>
    <property type="match status" value="1"/>
</dbReference>
<accession>A0A6A8GFE2</accession>
<dbReference type="PANTHER" id="PTHR30349:SF41">
    <property type="entry name" value="INTEGRASE_RECOMBINASE PROTEIN MJ0367-RELATED"/>
    <property type="match status" value="1"/>
</dbReference>
<dbReference type="PROSITE" id="PS51898">
    <property type="entry name" value="TYR_RECOMBINASE"/>
    <property type="match status" value="1"/>
</dbReference>
<dbReference type="SUPFAM" id="SSF56349">
    <property type="entry name" value="DNA breaking-rejoining enzymes"/>
    <property type="match status" value="1"/>
</dbReference>
<evidence type="ECO:0000313" key="8">
    <source>
        <dbReference type="Proteomes" id="UP000439022"/>
    </source>
</evidence>
<dbReference type="GO" id="GO:0006310">
    <property type="term" value="P:DNA recombination"/>
    <property type="evidence" value="ECO:0007669"/>
    <property type="project" value="UniProtKB-KW"/>
</dbReference>
<dbReference type="GO" id="GO:0003677">
    <property type="term" value="F:DNA binding"/>
    <property type="evidence" value="ECO:0007669"/>
    <property type="project" value="UniProtKB-UniRule"/>
</dbReference>
<dbReference type="RefSeq" id="WP_151161529.1">
    <property type="nucleotide sequence ID" value="NZ_WKJO01000001.1"/>
</dbReference>
<dbReference type="Proteomes" id="UP000439022">
    <property type="component" value="Unassembled WGS sequence"/>
</dbReference>
<dbReference type="GO" id="GO:0015074">
    <property type="term" value="P:DNA integration"/>
    <property type="evidence" value="ECO:0007669"/>
    <property type="project" value="UniProtKB-KW"/>
</dbReference>
<comment type="caution">
    <text evidence="7">The sequence shown here is derived from an EMBL/GenBank/DDBJ whole genome shotgun (WGS) entry which is preliminary data.</text>
</comment>
<evidence type="ECO:0000259" key="5">
    <source>
        <dbReference type="PROSITE" id="PS51898"/>
    </source>
</evidence>
<dbReference type="CDD" id="cd00397">
    <property type="entry name" value="DNA_BRE_C"/>
    <property type="match status" value="1"/>
</dbReference>
<dbReference type="InterPro" id="IPR044068">
    <property type="entry name" value="CB"/>
</dbReference>
<dbReference type="InterPro" id="IPR013762">
    <property type="entry name" value="Integrase-like_cat_sf"/>
</dbReference>
<dbReference type="PANTHER" id="PTHR30349">
    <property type="entry name" value="PHAGE INTEGRASE-RELATED"/>
    <property type="match status" value="1"/>
</dbReference>
<dbReference type="EMBL" id="WKJO01000001">
    <property type="protein sequence ID" value="MRX20877.1"/>
    <property type="molecule type" value="Genomic_DNA"/>
</dbReference>
<dbReference type="PROSITE" id="PS51900">
    <property type="entry name" value="CB"/>
    <property type="match status" value="1"/>
</dbReference>
<keyword evidence="2 4" id="KW-0238">DNA-binding</keyword>
<feature type="domain" description="Tyr recombinase" evidence="5">
    <location>
        <begin position="116"/>
        <end position="332"/>
    </location>
</feature>
<reference evidence="7 8" key="1">
    <citation type="submission" date="2019-11" db="EMBL/GenBank/DDBJ databases">
        <title>Whole genome sequence of Haloferax sp. MBLA0076.</title>
        <authorList>
            <person name="Seo M.-J."/>
            <person name="Cho E.-S."/>
        </authorList>
    </citation>
    <scope>NUCLEOTIDE SEQUENCE [LARGE SCALE GENOMIC DNA]</scope>
    <source>
        <strain evidence="7 8">MBLA0076</strain>
    </source>
</reference>
<dbReference type="Pfam" id="PF00589">
    <property type="entry name" value="Phage_integrase"/>
    <property type="match status" value="1"/>
</dbReference>
<evidence type="ECO:0000259" key="6">
    <source>
        <dbReference type="PROSITE" id="PS51900"/>
    </source>
</evidence>
<dbReference type="Gene3D" id="1.10.443.10">
    <property type="entry name" value="Intergrase catalytic core"/>
    <property type="match status" value="1"/>
</dbReference>
<dbReference type="Gene3D" id="1.10.150.130">
    <property type="match status" value="1"/>
</dbReference>
<dbReference type="InterPro" id="IPR050090">
    <property type="entry name" value="Tyrosine_recombinase_XerCD"/>
</dbReference>
<organism evidence="7 8">
    <name type="scientific">Haloferax litoreum</name>
    <dbReference type="NCBI Taxonomy" id="2666140"/>
    <lineage>
        <taxon>Archaea</taxon>
        <taxon>Methanobacteriati</taxon>
        <taxon>Methanobacteriota</taxon>
        <taxon>Stenosarchaea group</taxon>
        <taxon>Halobacteria</taxon>
        <taxon>Halobacteriales</taxon>
        <taxon>Haloferacaceae</taxon>
        <taxon>Haloferax</taxon>
    </lineage>
</organism>
<feature type="domain" description="Core-binding (CB)" evidence="6">
    <location>
        <begin position="8"/>
        <end position="93"/>
    </location>
</feature>
<dbReference type="InterPro" id="IPR002104">
    <property type="entry name" value="Integrase_catalytic"/>
</dbReference>
<keyword evidence="3" id="KW-0233">DNA recombination</keyword>
<evidence type="ECO:0000256" key="3">
    <source>
        <dbReference type="ARBA" id="ARBA00023172"/>
    </source>
</evidence>